<reference evidence="2" key="2">
    <citation type="submission" date="2023-01" db="EMBL/GenBank/DDBJ databases">
        <title>Draft genome sequence of Paraferrimonas sedimenticola strain NBRC 101628.</title>
        <authorList>
            <person name="Sun Q."/>
            <person name="Mori K."/>
        </authorList>
    </citation>
    <scope>NUCLEOTIDE SEQUENCE</scope>
    <source>
        <strain evidence="2">NBRC 101628</strain>
    </source>
</reference>
<feature type="domain" description="PpiC" evidence="1">
    <location>
        <begin position="124"/>
        <end position="247"/>
    </location>
</feature>
<evidence type="ECO:0000313" key="3">
    <source>
        <dbReference type="Proteomes" id="UP001161422"/>
    </source>
</evidence>
<evidence type="ECO:0000313" key="2">
    <source>
        <dbReference type="EMBL" id="GLP94938.1"/>
    </source>
</evidence>
<protein>
    <recommendedName>
        <fullName evidence="1">PpiC domain-containing protein</fullName>
    </recommendedName>
</protein>
<gene>
    <name evidence="2" type="ORF">GCM10007895_02440</name>
</gene>
<dbReference type="AlphaFoldDB" id="A0AA37RRY3"/>
<dbReference type="InterPro" id="IPR000297">
    <property type="entry name" value="PPIase_PpiC"/>
</dbReference>
<dbReference type="Pfam" id="PF13145">
    <property type="entry name" value="Rotamase_2"/>
    <property type="match status" value="1"/>
</dbReference>
<dbReference type="Proteomes" id="UP001161422">
    <property type="component" value="Unassembled WGS sequence"/>
</dbReference>
<dbReference type="SUPFAM" id="SSF109998">
    <property type="entry name" value="Triger factor/SurA peptide-binding domain-like"/>
    <property type="match status" value="1"/>
</dbReference>
<dbReference type="GO" id="GO:0003755">
    <property type="term" value="F:peptidyl-prolyl cis-trans isomerase activity"/>
    <property type="evidence" value="ECO:0007669"/>
    <property type="project" value="InterPro"/>
</dbReference>
<accession>A0AA37RRY3</accession>
<evidence type="ECO:0000259" key="1">
    <source>
        <dbReference type="Pfam" id="PF13145"/>
    </source>
</evidence>
<keyword evidence="3" id="KW-1185">Reference proteome</keyword>
<organism evidence="2 3">
    <name type="scientific">Paraferrimonas sedimenticola</name>
    <dbReference type="NCBI Taxonomy" id="375674"/>
    <lineage>
        <taxon>Bacteria</taxon>
        <taxon>Pseudomonadati</taxon>
        <taxon>Pseudomonadota</taxon>
        <taxon>Gammaproteobacteria</taxon>
        <taxon>Alteromonadales</taxon>
        <taxon>Ferrimonadaceae</taxon>
        <taxon>Paraferrimonas</taxon>
    </lineage>
</organism>
<name>A0AA37RRY3_9GAMM</name>
<sequence>MTDTLDSTLSSQPKSLFGRLSREPLVHFLLAAAGLFAAHSWVDNDNRQLILVDASRQAQIIASAQSRQLAPLSEKEREVALNAFVDEEVLFQEAINRGYVSNSKVRELLLQNMRYFISGGMQSPSESQLVEFFEDNPKLFVNQATVDIEHIQFNKPESVPDGLLGELRSGFDHTRVGDFDSHNAPVMRYLDESNLLNHFDQTVATAILESEDDNWYGPILSSYGSTHFFKVTARREASMPSFEQVKPWVETFWVNAENERLLEQALQEIRPNYRIELQVTRDNGVTDE</sequence>
<reference evidence="2" key="1">
    <citation type="journal article" date="2014" name="Int. J. Syst. Evol. Microbiol.">
        <title>Complete genome sequence of Corynebacterium casei LMG S-19264T (=DSM 44701T), isolated from a smear-ripened cheese.</title>
        <authorList>
            <consortium name="US DOE Joint Genome Institute (JGI-PGF)"/>
            <person name="Walter F."/>
            <person name="Albersmeier A."/>
            <person name="Kalinowski J."/>
            <person name="Ruckert C."/>
        </authorList>
    </citation>
    <scope>NUCLEOTIDE SEQUENCE</scope>
    <source>
        <strain evidence="2">NBRC 101628</strain>
    </source>
</reference>
<comment type="caution">
    <text evidence="2">The sequence shown here is derived from an EMBL/GenBank/DDBJ whole genome shotgun (WGS) entry which is preliminary data.</text>
</comment>
<dbReference type="EMBL" id="BSNC01000001">
    <property type="protein sequence ID" value="GLP94938.1"/>
    <property type="molecule type" value="Genomic_DNA"/>
</dbReference>
<dbReference type="InterPro" id="IPR027304">
    <property type="entry name" value="Trigger_fact/SurA_dom_sf"/>
</dbReference>
<dbReference type="RefSeq" id="WP_095506299.1">
    <property type="nucleotide sequence ID" value="NZ_BSNC01000001.1"/>
</dbReference>
<proteinExistence type="predicted"/>